<dbReference type="EMBL" id="JARPUR010000003">
    <property type="protein sequence ID" value="KAK4880149.1"/>
    <property type="molecule type" value="Genomic_DNA"/>
</dbReference>
<dbReference type="GO" id="GO:0005763">
    <property type="term" value="C:mitochondrial small ribosomal subunit"/>
    <property type="evidence" value="ECO:0007669"/>
    <property type="project" value="TreeGrafter"/>
</dbReference>
<dbReference type="Proteomes" id="UP001353858">
    <property type="component" value="Unassembled WGS sequence"/>
</dbReference>
<protein>
    <recommendedName>
        <fullName evidence="4">28S ribosomal protein S14, mitochondrial</fullName>
    </recommendedName>
</protein>
<name>A0AAN7PA57_9COLE</name>
<dbReference type="PANTHER" id="PTHR19836">
    <property type="entry name" value="30S RIBOSOMAL PROTEIN S14"/>
    <property type="match status" value="1"/>
</dbReference>
<dbReference type="FunFam" id="1.10.287.1480:FF:000001">
    <property type="entry name" value="30S ribosomal protein S14"/>
    <property type="match status" value="1"/>
</dbReference>
<gene>
    <name evidence="5" type="ORF">RN001_008295</name>
</gene>
<evidence type="ECO:0000313" key="5">
    <source>
        <dbReference type="EMBL" id="KAK4880149.1"/>
    </source>
</evidence>
<dbReference type="PANTHER" id="PTHR19836:SF19">
    <property type="entry name" value="SMALL RIBOSOMAL SUBUNIT PROTEIN US14M"/>
    <property type="match status" value="1"/>
</dbReference>
<dbReference type="SUPFAM" id="SSF57716">
    <property type="entry name" value="Glucocorticoid receptor-like (DNA-binding domain)"/>
    <property type="match status" value="1"/>
</dbReference>
<dbReference type="AlphaFoldDB" id="A0AAN7PA57"/>
<proteinExistence type="inferred from homology"/>
<comment type="similarity">
    <text evidence="1">Belongs to the universal ribosomal protein uS14 family.</text>
</comment>
<keyword evidence="2" id="KW-0689">Ribosomal protein</keyword>
<sequence>MNTIGLFSNIFNKFSSLNVQQIRTKYFNALMVRDVKRRRMVTEYTPLRLRLNSIRKNDILPPELKQITDGEIHALPRDSCWRRINYRCVITSRPRGNVHRWRISRLVFRHLADYNKLSGVQRAIW</sequence>
<dbReference type="Pfam" id="PF00253">
    <property type="entry name" value="Ribosomal_S14"/>
    <property type="match status" value="1"/>
</dbReference>
<dbReference type="Gene3D" id="1.10.287.1480">
    <property type="match status" value="1"/>
</dbReference>
<evidence type="ECO:0000256" key="1">
    <source>
        <dbReference type="ARBA" id="ARBA00009083"/>
    </source>
</evidence>
<evidence type="ECO:0000256" key="3">
    <source>
        <dbReference type="ARBA" id="ARBA00023274"/>
    </source>
</evidence>
<evidence type="ECO:0000256" key="4">
    <source>
        <dbReference type="ARBA" id="ARBA00083755"/>
    </source>
</evidence>
<dbReference type="GO" id="GO:0006412">
    <property type="term" value="P:translation"/>
    <property type="evidence" value="ECO:0007669"/>
    <property type="project" value="InterPro"/>
</dbReference>
<reference evidence="6" key="1">
    <citation type="submission" date="2023-01" db="EMBL/GenBank/DDBJ databases">
        <title>Key to firefly adult light organ development and bioluminescence: homeobox transcription factors regulate luciferase expression and transportation to peroxisome.</title>
        <authorList>
            <person name="Fu X."/>
        </authorList>
    </citation>
    <scope>NUCLEOTIDE SEQUENCE [LARGE SCALE GENOMIC DNA]</scope>
</reference>
<dbReference type="GO" id="GO:0003735">
    <property type="term" value="F:structural constituent of ribosome"/>
    <property type="evidence" value="ECO:0007669"/>
    <property type="project" value="InterPro"/>
</dbReference>
<dbReference type="InterPro" id="IPR001209">
    <property type="entry name" value="Ribosomal_uS14"/>
</dbReference>
<organism evidence="5 6">
    <name type="scientific">Aquatica leii</name>
    <dbReference type="NCBI Taxonomy" id="1421715"/>
    <lineage>
        <taxon>Eukaryota</taxon>
        <taxon>Metazoa</taxon>
        <taxon>Ecdysozoa</taxon>
        <taxon>Arthropoda</taxon>
        <taxon>Hexapoda</taxon>
        <taxon>Insecta</taxon>
        <taxon>Pterygota</taxon>
        <taxon>Neoptera</taxon>
        <taxon>Endopterygota</taxon>
        <taxon>Coleoptera</taxon>
        <taxon>Polyphaga</taxon>
        <taxon>Elateriformia</taxon>
        <taxon>Elateroidea</taxon>
        <taxon>Lampyridae</taxon>
        <taxon>Luciolinae</taxon>
        <taxon>Aquatica</taxon>
    </lineage>
</organism>
<keyword evidence="6" id="KW-1185">Reference proteome</keyword>
<keyword evidence="3" id="KW-0687">Ribonucleoprotein</keyword>
<accession>A0AAN7PA57</accession>
<evidence type="ECO:0000313" key="6">
    <source>
        <dbReference type="Proteomes" id="UP001353858"/>
    </source>
</evidence>
<comment type="caution">
    <text evidence="5">The sequence shown here is derived from an EMBL/GenBank/DDBJ whole genome shotgun (WGS) entry which is preliminary data.</text>
</comment>
<evidence type="ECO:0000256" key="2">
    <source>
        <dbReference type="ARBA" id="ARBA00022980"/>
    </source>
</evidence>